<feature type="chain" id="PRO_5035258061" description="DUF3455 domain-containing protein" evidence="1">
    <location>
        <begin position="20"/>
        <end position="182"/>
    </location>
</feature>
<evidence type="ECO:0008006" key="4">
    <source>
        <dbReference type="Google" id="ProtNLM"/>
    </source>
</evidence>
<dbReference type="AlphaFoldDB" id="A0A8J3YIZ8"/>
<dbReference type="Pfam" id="PF11937">
    <property type="entry name" value="DUF3455"/>
    <property type="match status" value="1"/>
</dbReference>
<keyword evidence="1" id="KW-0732">Signal</keyword>
<dbReference type="InterPro" id="IPR021851">
    <property type="entry name" value="DUF3455"/>
</dbReference>
<evidence type="ECO:0000313" key="2">
    <source>
        <dbReference type="EMBL" id="GIJ44870.1"/>
    </source>
</evidence>
<feature type="signal peptide" evidence="1">
    <location>
        <begin position="1"/>
        <end position="19"/>
    </location>
</feature>
<accession>A0A8J3YIZ8</accession>
<sequence>MVGAFAAALVAGGTTYAFADTASAQTSIPGRFSLPAGAPTPGAGFKIHSAYKVVTGVQIYTCTTQADGTGAWSGSSTPDATLLRYGTPGRIKHGAGPRWTYTRDGSTLLGQLPPAQSVPKEGTIAWLLLNVTHESAGALDPVTHISRVRTSGGVKPTTACTPGVTKDARVRYGADYVFWTAA</sequence>
<dbReference type="EMBL" id="BOPF01000005">
    <property type="protein sequence ID" value="GIJ44870.1"/>
    <property type="molecule type" value="Genomic_DNA"/>
</dbReference>
<keyword evidence="3" id="KW-1185">Reference proteome</keyword>
<organism evidence="2 3">
    <name type="scientific">Virgisporangium aliadipatigenens</name>
    <dbReference type="NCBI Taxonomy" id="741659"/>
    <lineage>
        <taxon>Bacteria</taxon>
        <taxon>Bacillati</taxon>
        <taxon>Actinomycetota</taxon>
        <taxon>Actinomycetes</taxon>
        <taxon>Micromonosporales</taxon>
        <taxon>Micromonosporaceae</taxon>
        <taxon>Virgisporangium</taxon>
    </lineage>
</organism>
<reference evidence="2" key="1">
    <citation type="submission" date="2021-01" db="EMBL/GenBank/DDBJ databases">
        <title>Whole genome shotgun sequence of Virgisporangium aliadipatigenens NBRC 105644.</title>
        <authorList>
            <person name="Komaki H."/>
            <person name="Tamura T."/>
        </authorList>
    </citation>
    <scope>NUCLEOTIDE SEQUENCE</scope>
    <source>
        <strain evidence="2">NBRC 105644</strain>
    </source>
</reference>
<dbReference type="PANTHER" id="PTHR35567:SF1">
    <property type="entry name" value="CONSERVED FUNGAL PROTEIN (AFU_ORTHOLOGUE AFUA_1G14230)"/>
    <property type="match status" value="1"/>
</dbReference>
<evidence type="ECO:0000313" key="3">
    <source>
        <dbReference type="Proteomes" id="UP000619260"/>
    </source>
</evidence>
<dbReference type="Proteomes" id="UP000619260">
    <property type="component" value="Unassembled WGS sequence"/>
</dbReference>
<proteinExistence type="predicted"/>
<protein>
    <recommendedName>
        <fullName evidence="4">DUF3455 domain-containing protein</fullName>
    </recommendedName>
</protein>
<dbReference type="PANTHER" id="PTHR35567">
    <property type="entry name" value="MALATE DEHYDROGENASE (AFU_ORTHOLOGUE AFUA_2G13800)"/>
    <property type="match status" value="1"/>
</dbReference>
<name>A0A8J3YIZ8_9ACTN</name>
<comment type="caution">
    <text evidence="2">The sequence shown here is derived from an EMBL/GenBank/DDBJ whole genome shotgun (WGS) entry which is preliminary data.</text>
</comment>
<gene>
    <name evidence="2" type="ORF">Val02_17560</name>
</gene>
<evidence type="ECO:0000256" key="1">
    <source>
        <dbReference type="SAM" id="SignalP"/>
    </source>
</evidence>